<dbReference type="GO" id="GO:0050308">
    <property type="term" value="F:sugar-phosphatase activity"/>
    <property type="evidence" value="ECO:0007669"/>
    <property type="project" value="TreeGrafter"/>
</dbReference>
<dbReference type="InterPro" id="IPR006439">
    <property type="entry name" value="HAD-SF_hydro_IA"/>
</dbReference>
<name>A0A975C398_9CAUL</name>
<evidence type="ECO:0000313" key="2">
    <source>
        <dbReference type="Proteomes" id="UP000663918"/>
    </source>
</evidence>
<gene>
    <name evidence="1" type="ORF">IFJ75_14805</name>
</gene>
<dbReference type="SFLD" id="SFLDG01129">
    <property type="entry name" value="C1.5:_HAD__Beta-PGM__Phosphata"/>
    <property type="match status" value="1"/>
</dbReference>
<dbReference type="PROSITE" id="PS01228">
    <property type="entry name" value="COF_1"/>
    <property type="match status" value="1"/>
</dbReference>
<dbReference type="PANTHER" id="PTHR43481">
    <property type="entry name" value="FRUCTOSE-1-PHOSPHATE PHOSPHATASE"/>
    <property type="match status" value="1"/>
</dbReference>
<dbReference type="Proteomes" id="UP000663918">
    <property type="component" value="Chromosome"/>
</dbReference>
<dbReference type="InterPro" id="IPR023198">
    <property type="entry name" value="PGP-like_dom2"/>
</dbReference>
<protein>
    <submittedName>
        <fullName evidence="1">HAD-IA family hydrolase</fullName>
    </submittedName>
</protein>
<dbReference type="KEGG" id="bgoe:IFJ75_14805"/>
<dbReference type="EMBL" id="CP062222">
    <property type="protein sequence ID" value="QTC90531.1"/>
    <property type="molecule type" value="Genomic_DNA"/>
</dbReference>
<organism evidence="1 2">
    <name type="scientific">Brevundimonas goettingensis</name>
    <dbReference type="NCBI Taxonomy" id="2774190"/>
    <lineage>
        <taxon>Bacteria</taxon>
        <taxon>Pseudomonadati</taxon>
        <taxon>Pseudomonadota</taxon>
        <taxon>Alphaproteobacteria</taxon>
        <taxon>Caulobacterales</taxon>
        <taxon>Caulobacteraceae</taxon>
        <taxon>Brevundimonas</taxon>
    </lineage>
</organism>
<dbReference type="Gene3D" id="1.10.150.240">
    <property type="entry name" value="Putative phosphatase, domain 2"/>
    <property type="match status" value="1"/>
</dbReference>
<dbReference type="Pfam" id="PF00702">
    <property type="entry name" value="Hydrolase"/>
    <property type="match status" value="1"/>
</dbReference>
<proteinExistence type="predicted"/>
<keyword evidence="2" id="KW-1185">Reference proteome</keyword>
<evidence type="ECO:0000313" key="1">
    <source>
        <dbReference type="EMBL" id="QTC90531.1"/>
    </source>
</evidence>
<dbReference type="PANTHER" id="PTHR43481:SF4">
    <property type="entry name" value="GLYCEROL-1-PHOSPHATE PHOSPHOHYDROLASE 1-RELATED"/>
    <property type="match status" value="1"/>
</dbReference>
<keyword evidence="1" id="KW-0378">Hydrolase</keyword>
<accession>A0A975C398</accession>
<reference evidence="1" key="1">
    <citation type="submission" date="2020-09" db="EMBL/GenBank/DDBJ databases">
        <title>Brevundimonas sp. LVF2 isolated from a puddle in Goettingen, Germany.</title>
        <authorList>
            <person name="Friedrich I."/>
            <person name="Klassen A."/>
            <person name="Hannes N."/>
            <person name="Schneider D."/>
            <person name="Hertel R."/>
            <person name="Daniel R."/>
        </authorList>
    </citation>
    <scope>NUCLEOTIDE SEQUENCE</scope>
    <source>
        <strain evidence="1">LVF2</strain>
    </source>
</reference>
<dbReference type="AlphaFoldDB" id="A0A975C398"/>
<dbReference type="NCBIfam" id="TIGR01509">
    <property type="entry name" value="HAD-SF-IA-v3"/>
    <property type="match status" value="1"/>
</dbReference>
<dbReference type="InterPro" id="IPR023214">
    <property type="entry name" value="HAD_sf"/>
</dbReference>
<dbReference type="SUPFAM" id="SSF56784">
    <property type="entry name" value="HAD-like"/>
    <property type="match status" value="1"/>
</dbReference>
<dbReference type="RefSeq" id="WP_207868996.1">
    <property type="nucleotide sequence ID" value="NZ_CP062222.1"/>
</dbReference>
<sequence length="224" mass="23547">MSSPDTGPTLPTRSYDAFLFDMDGTLLSSIAAAERVWTAWGRRHGLDLATFIPTIHGVRAPDTIRNQNLPGIDLEAEAAWVTAGEIADTDGVEEIPGAIAFLASLPPDRWAVVTSATPDLAKARMGAAGIAPPPLVITAHDIQRGKPDPEGFRLAAERLGFAIEDCLVFEDATAGITAAEAAPADIVVITAAHQHPLETPHPTLDGYEGVRCVVGADGRLSLTL</sequence>
<dbReference type="InterPro" id="IPR051806">
    <property type="entry name" value="HAD-like_SPP"/>
</dbReference>
<dbReference type="SFLD" id="SFLDS00003">
    <property type="entry name" value="Haloacid_Dehalogenase"/>
    <property type="match status" value="1"/>
</dbReference>
<dbReference type="InterPro" id="IPR036412">
    <property type="entry name" value="HAD-like_sf"/>
</dbReference>
<dbReference type="Gene3D" id="3.40.50.1000">
    <property type="entry name" value="HAD superfamily/HAD-like"/>
    <property type="match status" value="1"/>
</dbReference>